<dbReference type="OrthoDB" id="692438at2759"/>
<dbReference type="InterPro" id="IPR046527">
    <property type="entry name" value="PIR2-like_helical"/>
</dbReference>
<sequence length="243" mass="25878">MAGRSNRRPRGPRVQAAAKPAGPQPHPEADDEAWAQSDMRAMRRRLLDTIHRFYLDAISRLPPDELRTTAGLARGLLVGGHCFGPLRPLHNIVPNSFAAAFLLRRPVITGTETDDDDEVCALLSTDAIARICHRSLDGLLASLHHVCLSLSAGDALWKLFSAGADLAAAVALANGTSKSSALRVIASQGLTAFHVAAEAARHPNPETFAQFASSELPAVNVQHNIAQLLLMKPVQSATAIVAT</sequence>
<dbReference type="PANTHER" id="PTHR33120">
    <property type="entry name" value="EXPRESSED PROTEIN-RELATED"/>
    <property type="match status" value="1"/>
</dbReference>
<dbReference type="Pfam" id="PF20235">
    <property type="entry name" value="PIR2-like_helical"/>
    <property type="match status" value="1"/>
</dbReference>
<gene>
    <name evidence="3" type="ORF">BAE44_0012831</name>
</gene>
<feature type="region of interest" description="Disordered" evidence="1">
    <location>
        <begin position="1"/>
        <end position="33"/>
    </location>
</feature>
<dbReference type="AlphaFoldDB" id="A0A1E5VM50"/>
<keyword evidence="4" id="KW-1185">Reference proteome</keyword>
<feature type="domain" description="PIR2-like helical" evidence="2">
    <location>
        <begin position="48"/>
        <end position="173"/>
    </location>
</feature>
<dbReference type="PANTHER" id="PTHR33120:SF44">
    <property type="entry name" value="PIR2-LIKE HELICAL DOMAIN-CONTAINING PROTEIN"/>
    <property type="match status" value="1"/>
</dbReference>
<evidence type="ECO:0000256" key="1">
    <source>
        <dbReference type="SAM" id="MobiDB-lite"/>
    </source>
</evidence>
<evidence type="ECO:0000313" key="3">
    <source>
        <dbReference type="EMBL" id="OEL26152.1"/>
    </source>
</evidence>
<dbReference type="EMBL" id="LWDX02035311">
    <property type="protein sequence ID" value="OEL26152.1"/>
    <property type="molecule type" value="Genomic_DNA"/>
</dbReference>
<feature type="compositionally biased region" description="Basic residues" evidence="1">
    <location>
        <begin position="1"/>
        <end position="11"/>
    </location>
</feature>
<proteinExistence type="predicted"/>
<comment type="caution">
    <text evidence="3">The sequence shown here is derived from an EMBL/GenBank/DDBJ whole genome shotgun (WGS) entry which is preliminary data.</text>
</comment>
<organism evidence="3 4">
    <name type="scientific">Dichanthelium oligosanthes</name>
    <dbReference type="NCBI Taxonomy" id="888268"/>
    <lineage>
        <taxon>Eukaryota</taxon>
        <taxon>Viridiplantae</taxon>
        <taxon>Streptophyta</taxon>
        <taxon>Embryophyta</taxon>
        <taxon>Tracheophyta</taxon>
        <taxon>Spermatophyta</taxon>
        <taxon>Magnoliopsida</taxon>
        <taxon>Liliopsida</taxon>
        <taxon>Poales</taxon>
        <taxon>Poaceae</taxon>
        <taxon>PACMAD clade</taxon>
        <taxon>Panicoideae</taxon>
        <taxon>Panicodae</taxon>
        <taxon>Paniceae</taxon>
        <taxon>Dichantheliinae</taxon>
        <taxon>Dichanthelium</taxon>
    </lineage>
</organism>
<accession>A0A1E5VM50</accession>
<dbReference type="STRING" id="888268.A0A1E5VM50"/>
<reference evidence="3 4" key="1">
    <citation type="submission" date="2016-09" db="EMBL/GenBank/DDBJ databases">
        <title>The draft genome of Dichanthelium oligosanthes: A C3 panicoid grass species.</title>
        <authorList>
            <person name="Studer A.J."/>
            <person name="Schnable J.C."/>
            <person name="Brutnell T.P."/>
        </authorList>
    </citation>
    <scope>NUCLEOTIDE SEQUENCE [LARGE SCALE GENOMIC DNA]</scope>
    <source>
        <strain evidence="4">cv. Kellogg 1175</strain>
        <tissue evidence="3">Leaf</tissue>
    </source>
</reference>
<name>A0A1E5VM50_9POAL</name>
<dbReference type="Proteomes" id="UP000095767">
    <property type="component" value="Unassembled WGS sequence"/>
</dbReference>
<evidence type="ECO:0000259" key="2">
    <source>
        <dbReference type="Pfam" id="PF20235"/>
    </source>
</evidence>
<evidence type="ECO:0000313" key="4">
    <source>
        <dbReference type="Proteomes" id="UP000095767"/>
    </source>
</evidence>
<protein>
    <recommendedName>
        <fullName evidence="2">PIR2-like helical domain-containing protein</fullName>
    </recommendedName>
</protein>